<sequence length="90" mass="10237">MRINSLLHPEPLQWMGTGSDGAAICSTSASLQLAQVLPQAFKKQNRVRHWALRTNLTLEQFLFAAIKGNLVSNPPINQKNWHYQPIHYTK</sequence>
<evidence type="ECO:0000313" key="1">
    <source>
        <dbReference type="Proteomes" id="UP000887562"/>
    </source>
</evidence>
<dbReference type="AlphaFoldDB" id="A0A915EZ37"/>
<organism evidence="1 2">
    <name type="scientific">Echinococcus canadensis</name>
    <dbReference type="NCBI Taxonomy" id="519352"/>
    <lineage>
        <taxon>Eukaryota</taxon>
        <taxon>Metazoa</taxon>
        <taxon>Spiralia</taxon>
        <taxon>Lophotrochozoa</taxon>
        <taxon>Platyhelminthes</taxon>
        <taxon>Cestoda</taxon>
        <taxon>Eucestoda</taxon>
        <taxon>Cyclophyllidea</taxon>
        <taxon>Taeniidae</taxon>
        <taxon>Echinococcus</taxon>
        <taxon>Echinococcus canadensis group</taxon>
    </lineage>
</organism>
<accession>A0A915EZ37</accession>
<proteinExistence type="predicted"/>
<name>A0A915EZ37_9CEST</name>
<evidence type="ECO:0000313" key="2">
    <source>
        <dbReference type="WBParaSite" id="maker-E.canG7_contigs_5961-snap-gene-0.61-mRNA-1"/>
    </source>
</evidence>
<protein>
    <submittedName>
        <fullName evidence="2">Uncharacterized protein</fullName>
    </submittedName>
</protein>
<dbReference type="Proteomes" id="UP000887562">
    <property type="component" value="Unplaced"/>
</dbReference>
<keyword evidence="1" id="KW-1185">Reference proteome</keyword>
<reference evidence="2" key="1">
    <citation type="submission" date="2022-11" db="UniProtKB">
        <authorList>
            <consortium name="WormBaseParasite"/>
        </authorList>
    </citation>
    <scope>IDENTIFICATION</scope>
</reference>
<dbReference type="WBParaSite" id="maker-E.canG7_contigs_5961-snap-gene-0.61-mRNA-1">
    <property type="protein sequence ID" value="maker-E.canG7_contigs_5961-snap-gene-0.61-mRNA-1"/>
    <property type="gene ID" value="EcG7_01911"/>
</dbReference>